<feature type="region of interest" description="Disordered" evidence="7">
    <location>
        <begin position="595"/>
        <end position="785"/>
    </location>
</feature>
<dbReference type="PRINTS" id="PR00081">
    <property type="entry name" value="GDHRDH"/>
</dbReference>
<feature type="compositionally biased region" description="Acidic residues" evidence="7">
    <location>
        <begin position="746"/>
        <end position="756"/>
    </location>
</feature>
<dbReference type="SUPFAM" id="SSF52113">
    <property type="entry name" value="BRCT domain"/>
    <property type="match status" value="1"/>
</dbReference>
<comment type="caution">
    <text evidence="10">The sequence shown here is derived from an EMBL/GenBank/DDBJ whole genome shotgun (WGS) entry which is preliminary data.</text>
</comment>
<dbReference type="InterPro" id="IPR002347">
    <property type="entry name" value="SDR_fam"/>
</dbReference>
<dbReference type="InterPro" id="IPR011947">
    <property type="entry name" value="FCP1_euk"/>
</dbReference>
<dbReference type="FunFam" id="3.40.50.1000:FF:000142">
    <property type="entry name" value="Similar to FCP1-like phosphatase"/>
    <property type="match status" value="1"/>
</dbReference>
<gene>
    <name evidence="10" type="ORF">FIE12Z_3234</name>
</gene>
<feature type="compositionally biased region" description="Acidic residues" evidence="7">
    <location>
        <begin position="626"/>
        <end position="648"/>
    </location>
</feature>
<evidence type="ECO:0000256" key="6">
    <source>
        <dbReference type="ARBA" id="ARBA00048336"/>
    </source>
</evidence>
<dbReference type="InterPro" id="IPR039189">
    <property type="entry name" value="Fcp1"/>
</dbReference>
<keyword evidence="11" id="KW-1185">Reference proteome</keyword>
<dbReference type="Gene3D" id="3.40.50.720">
    <property type="entry name" value="NAD(P)-binding Rossmann-like Domain"/>
    <property type="match status" value="1"/>
</dbReference>
<evidence type="ECO:0000259" key="8">
    <source>
        <dbReference type="PROSITE" id="PS50172"/>
    </source>
</evidence>
<dbReference type="STRING" id="2594813.A0A395MYB5"/>
<dbReference type="Gene3D" id="3.40.50.10190">
    <property type="entry name" value="BRCT domain"/>
    <property type="match status" value="1"/>
</dbReference>
<evidence type="ECO:0000313" key="10">
    <source>
        <dbReference type="EMBL" id="RFN52473.1"/>
    </source>
</evidence>
<feature type="compositionally biased region" description="Basic and acidic residues" evidence="7">
    <location>
        <begin position="449"/>
        <end position="460"/>
    </location>
</feature>
<evidence type="ECO:0000256" key="1">
    <source>
        <dbReference type="ARBA" id="ARBA00004123"/>
    </source>
</evidence>
<dbReference type="NCBIfam" id="TIGR02250">
    <property type="entry name" value="FCP1_euk"/>
    <property type="match status" value="1"/>
</dbReference>
<dbReference type="Gene3D" id="3.40.50.1000">
    <property type="entry name" value="HAD superfamily/HAD-like"/>
    <property type="match status" value="1"/>
</dbReference>
<keyword evidence="3" id="KW-0378">Hydrolase</keyword>
<feature type="compositionally biased region" description="Acidic residues" evidence="7">
    <location>
        <begin position="601"/>
        <end position="614"/>
    </location>
</feature>
<evidence type="ECO:0000256" key="2">
    <source>
        <dbReference type="ARBA" id="ARBA00013081"/>
    </source>
</evidence>
<feature type="region of interest" description="Disordered" evidence="7">
    <location>
        <begin position="337"/>
        <end position="418"/>
    </location>
</feature>
<dbReference type="Pfam" id="PF00106">
    <property type="entry name" value="adh_short"/>
    <property type="match status" value="1"/>
</dbReference>
<feature type="compositionally biased region" description="Polar residues" evidence="7">
    <location>
        <begin position="702"/>
        <end position="714"/>
    </location>
</feature>
<dbReference type="CDD" id="cd17729">
    <property type="entry name" value="BRCT_CTDP1"/>
    <property type="match status" value="1"/>
</dbReference>
<dbReference type="SMART" id="SM00292">
    <property type="entry name" value="BRCT"/>
    <property type="match status" value="1"/>
</dbReference>
<evidence type="ECO:0000259" key="9">
    <source>
        <dbReference type="PROSITE" id="PS50969"/>
    </source>
</evidence>
<dbReference type="InterPro" id="IPR023214">
    <property type="entry name" value="HAD_sf"/>
</dbReference>
<dbReference type="CDD" id="cd07521">
    <property type="entry name" value="HAD_FCP1-like"/>
    <property type="match status" value="1"/>
</dbReference>
<dbReference type="PANTHER" id="PTHR23081:SF36">
    <property type="entry name" value="RNA POLYMERASE II SUBUNIT A C-TERMINAL DOMAIN PHOSPHATASE"/>
    <property type="match status" value="1"/>
</dbReference>
<evidence type="ECO:0000256" key="4">
    <source>
        <dbReference type="ARBA" id="ARBA00023242"/>
    </source>
</evidence>
<proteinExistence type="predicted"/>
<dbReference type="GO" id="GO:0005634">
    <property type="term" value="C:nucleus"/>
    <property type="evidence" value="ECO:0007669"/>
    <property type="project" value="UniProtKB-SubCell"/>
</dbReference>
<dbReference type="InterPro" id="IPR036412">
    <property type="entry name" value="HAD-like_sf"/>
</dbReference>
<evidence type="ECO:0000256" key="7">
    <source>
        <dbReference type="SAM" id="MobiDB-lite"/>
    </source>
</evidence>
<dbReference type="Proteomes" id="UP000265631">
    <property type="component" value="Unassembled WGS sequence"/>
</dbReference>
<protein>
    <recommendedName>
        <fullName evidence="2">protein-serine/threonine phosphatase</fullName>
        <ecNumber evidence="2">3.1.3.16</ecNumber>
    </recommendedName>
</protein>
<dbReference type="InterPro" id="IPR036420">
    <property type="entry name" value="BRCT_dom_sf"/>
</dbReference>
<feature type="compositionally biased region" description="Basic and acidic residues" evidence="7">
    <location>
        <begin position="373"/>
        <end position="396"/>
    </location>
</feature>
<keyword evidence="4" id="KW-0539">Nucleus</keyword>
<organism evidence="10 11">
    <name type="scientific">Fusarium flagelliforme</name>
    <dbReference type="NCBI Taxonomy" id="2675880"/>
    <lineage>
        <taxon>Eukaryota</taxon>
        <taxon>Fungi</taxon>
        <taxon>Dikarya</taxon>
        <taxon>Ascomycota</taxon>
        <taxon>Pezizomycotina</taxon>
        <taxon>Sordariomycetes</taxon>
        <taxon>Hypocreomycetidae</taxon>
        <taxon>Hypocreales</taxon>
        <taxon>Nectriaceae</taxon>
        <taxon>Fusarium</taxon>
        <taxon>Fusarium incarnatum-equiseti species complex</taxon>
    </lineage>
</organism>
<feature type="domain" description="BRCT" evidence="8">
    <location>
        <begin position="493"/>
        <end position="588"/>
    </location>
</feature>
<evidence type="ECO:0000313" key="11">
    <source>
        <dbReference type="Proteomes" id="UP000265631"/>
    </source>
</evidence>
<dbReference type="EC" id="3.1.3.16" evidence="2"/>
<dbReference type="GO" id="GO:0008420">
    <property type="term" value="F:RNA polymerase II CTD heptapeptide repeat phosphatase activity"/>
    <property type="evidence" value="ECO:0007669"/>
    <property type="project" value="InterPro"/>
</dbReference>
<dbReference type="SUPFAM" id="SSF51735">
    <property type="entry name" value="NAD(P)-binding Rossmann-fold domains"/>
    <property type="match status" value="1"/>
</dbReference>
<dbReference type="InterPro" id="IPR004274">
    <property type="entry name" value="FCP1_dom"/>
</dbReference>
<evidence type="ECO:0000256" key="5">
    <source>
        <dbReference type="ARBA" id="ARBA00047761"/>
    </source>
</evidence>
<dbReference type="PANTHER" id="PTHR23081">
    <property type="entry name" value="RNA POLYMERASE II CTD PHOSPHATASE"/>
    <property type="match status" value="1"/>
</dbReference>
<dbReference type="Pfam" id="PF00533">
    <property type="entry name" value="BRCT"/>
    <property type="match status" value="1"/>
</dbReference>
<comment type="subcellular location">
    <subcellularLocation>
        <location evidence="1">Nucleus</location>
    </subcellularLocation>
</comment>
<sequence length="1125" mass="125565">MYDKIVPLGSRLHYPITVTKLLKKPGDSIKKQESIFEYKFHWKRRVNEDDWSDETTYTEFDSPAEGKLKQWRIKEGQEIAADVPCLMVEEACGHEVQVQGLCSLCGADMTEINWASDNLDTERAMINMSHDQTVLRVSESVATKAEHENQKRLLRQRKLSLVVDLDQTIIHACIEPTIGEWQRDPTNPNHNAVKDVRSFQLNDDGPRGVTSGCTYYIKLRPGLMEFLEEVSKMYELHVYTMGTRAYALNIAKIVDPDQKLFGNRVISRDENGSITSKSLQRLFPVSTDMVVIIDDRADVWPMNRPNLIKVVPYDFFKGIGDINSSFLPKRQDILPVLKPKPVDNSPKLAPKASPMDEIVRMSGGDDAASLKTQAEEQEKTLEKQIKDRPLLHMQEELDKEDEQQETNTTSDSPSIHHRNVLVDDDEELIALQDHLSDLHTSFYETYDRRRAERREKEEGTHPPAHSKSKRRPSVDDGVDLSMVPDAGDILDELKSNVLSGLVIVLSGLVPLGVRVEDSEIGLQAQSYGAQVLDTISRRVTHLVVASSRPRTKKVQQAAKIPSIKIVNQNWLTDCLSQWRRLDERPYLLEILEADREKGGDDNTEVTSEAEEVEDAQTGQELKDFDWGEAEDELADFLDDDEDDDDDESVAATATESDMETVDGNSKSTLKRKADADESDDDGTSSIGESVLAKKQRLARNRGASSLRSIQTPNGDDTEDGSLPTPVPTGDEAAEDRDKGPIVNTDEGQDFDDDELERELTELFQYGEIPREDDETPTGWMGDRRGHSFDDGAHTILKELSVYNYTLHKILPFFSNNTLCSIEMVAYSGFDSDKDVPDLSGKVILVTGGTSGLGRSAIITLAAHSPSHIYFTGRSSSSAESLINDISPIPATFLECDLTSIASMRAAAKKFTHNRLDIFIANAGVMAVDGLTQDGLELQFGVNHVGNATLFMSLLPTMLKTAEDPKSDVRFVALTSLGYGGHPKNGIIFDTLHSKQENMSYGTWGRYGQSKLANIVFAKEVQRRYPKITSVVVHPGVIATGLVTELSFWKRMLVYVTNPWGMITVEQGGLNTVWAATSEDAKKDNGKIAFYEPVGKSNAGDALCFDEKMAKKLWTWTEEKIESTKM</sequence>
<comment type="catalytic activity">
    <reaction evidence="6">
        <text>O-phospho-L-threonyl-[protein] + H2O = L-threonyl-[protein] + phosphate</text>
        <dbReference type="Rhea" id="RHEA:47004"/>
        <dbReference type="Rhea" id="RHEA-COMP:11060"/>
        <dbReference type="Rhea" id="RHEA-COMP:11605"/>
        <dbReference type="ChEBI" id="CHEBI:15377"/>
        <dbReference type="ChEBI" id="CHEBI:30013"/>
        <dbReference type="ChEBI" id="CHEBI:43474"/>
        <dbReference type="ChEBI" id="CHEBI:61977"/>
        <dbReference type="EC" id="3.1.3.16"/>
    </reaction>
</comment>
<evidence type="ECO:0000256" key="3">
    <source>
        <dbReference type="ARBA" id="ARBA00022801"/>
    </source>
</evidence>
<feature type="region of interest" description="Disordered" evidence="7">
    <location>
        <begin position="449"/>
        <end position="479"/>
    </location>
</feature>
<feature type="domain" description="FCP1 homology" evidence="9">
    <location>
        <begin position="154"/>
        <end position="340"/>
    </location>
</feature>
<accession>A0A395MYB5</accession>
<dbReference type="PROSITE" id="PS50172">
    <property type="entry name" value="BRCT"/>
    <property type="match status" value="1"/>
</dbReference>
<dbReference type="SMART" id="SM00577">
    <property type="entry name" value="CPDc"/>
    <property type="match status" value="1"/>
</dbReference>
<dbReference type="PROSITE" id="PS50969">
    <property type="entry name" value="FCP1"/>
    <property type="match status" value="1"/>
</dbReference>
<dbReference type="EMBL" id="PXXK01000066">
    <property type="protein sequence ID" value="RFN52473.1"/>
    <property type="molecule type" value="Genomic_DNA"/>
</dbReference>
<dbReference type="AlphaFoldDB" id="A0A395MYB5"/>
<dbReference type="InterPro" id="IPR001357">
    <property type="entry name" value="BRCT_dom"/>
</dbReference>
<comment type="catalytic activity">
    <reaction evidence="5">
        <text>O-phospho-L-seryl-[protein] + H2O = L-seryl-[protein] + phosphate</text>
        <dbReference type="Rhea" id="RHEA:20629"/>
        <dbReference type="Rhea" id="RHEA-COMP:9863"/>
        <dbReference type="Rhea" id="RHEA-COMP:11604"/>
        <dbReference type="ChEBI" id="CHEBI:15377"/>
        <dbReference type="ChEBI" id="CHEBI:29999"/>
        <dbReference type="ChEBI" id="CHEBI:43474"/>
        <dbReference type="ChEBI" id="CHEBI:83421"/>
        <dbReference type="EC" id="3.1.3.16"/>
    </reaction>
</comment>
<dbReference type="Pfam" id="PF03031">
    <property type="entry name" value="NIF"/>
    <property type="match status" value="1"/>
</dbReference>
<dbReference type="InterPro" id="IPR036291">
    <property type="entry name" value="NAD(P)-bd_dom_sf"/>
</dbReference>
<name>A0A395MYB5_9HYPO</name>
<dbReference type="SUPFAM" id="SSF56784">
    <property type="entry name" value="HAD-like"/>
    <property type="match status" value="1"/>
</dbReference>
<reference evidence="10 11" key="1">
    <citation type="journal article" date="2018" name="PLoS Pathog.">
        <title>Evolution of structural diversity of trichothecenes, a family of toxins produced by plant pathogenic and entomopathogenic fungi.</title>
        <authorList>
            <person name="Proctor R.H."/>
            <person name="McCormick S.P."/>
            <person name="Kim H.S."/>
            <person name="Cardoza R.E."/>
            <person name="Stanley A.M."/>
            <person name="Lindo L."/>
            <person name="Kelly A."/>
            <person name="Brown D.W."/>
            <person name="Lee T."/>
            <person name="Vaughan M.M."/>
            <person name="Alexander N.J."/>
            <person name="Busman M."/>
            <person name="Gutierrez S."/>
        </authorList>
    </citation>
    <scope>NUCLEOTIDE SEQUENCE [LARGE SCALE GENOMIC DNA]</scope>
    <source>
        <strain evidence="10 11">NRRL 13405</strain>
    </source>
</reference>